<keyword evidence="3" id="KW-1185">Reference proteome</keyword>
<keyword evidence="1" id="KW-0812">Transmembrane</keyword>
<evidence type="ECO:0000313" key="2">
    <source>
        <dbReference type="EMBL" id="PTQ39191.1"/>
    </source>
</evidence>
<keyword evidence="1" id="KW-0472">Membrane</keyword>
<dbReference type="AlphaFoldDB" id="A0A2R6WZB1"/>
<evidence type="ECO:0000313" key="3">
    <source>
        <dbReference type="Proteomes" id="UP000244005"/>
    </source>
</evidence>
<reference evidence="3" key="1">
    <citation type="journal article" date="2017" name="Cell">
        <title>Insights into land plant evolution garnered from the Marchantia polymorpha genome.</title>
        <authorList>
            <person name="Bowman J.L."/>
            <person name="Kohchi T."/>
            <person name="Yamato K.T."/>
            <person name="Jenkins J."/>
            <person name="Shu S."/>
            <person name="Ishizaki K."/>
            <person name="Yamaoka S."/>
            <person name="Nishihama R."/>
            <person name="Nakamura Y."/>
            <person name="Berger F."/>
            <person name="Adam C."/>
            <person name="Aki S.S."/>
            <person name="Althoff F."/>
            <person name="Araki T."/>
            <person name="Arteaga-Vazquez M.A."/>
            <person name="Balasubrmanian S."/>
            <person name="Barry K."/>
            <person name="Bauer D."/>
            <person name="Boehm C.R."/>
            <person name="Briginshaw L."/>
            <person name="Caballero-Perez J."/>
            <person name="Catarino B."/>
            <person name="Chen F."/>
            <person name="Chiyoda S."/>
            <person name="Chovatia M."/>
            <person name="Davies K.M."/>
            <person name="Delmans M."/>
            <person name="Demura T."/>
            <person name="Dierschke T."/>
            <person name="Dolan L."/>
            <person name="Dorantes-Acosta A.E."/>
            <person name="Eklund D.M."/>
            <person name="Florent S.N."/>
            <person name="Flores-Sandoval E."/>
            <person name="Fujiyama A."/>
            <person name="Fukuzawa H."/>
            <person name="Galik B."/>
            <person name="Grimanelli D."/>
            <person name="Grimwood J."/>
            <person name="Grossniklaus U."/>
            <person name="Hamada T."/>
            <person name="Haseloff J."/>
            <person name="Hetherington A.J."/>
            <person name="Higo A."/>
            <person name="Hirakawa Y."/>
            <person name="Hundley H.N."/>
            <person name="Ikeda Y."/>
            <person name="Inoue K."/>
            <person name="Inoue S.I."/>
            <person name="Ishida S."/>
            <person name="Jia Q."/>
            <person name="Kakita M."/>
            <person name="Kanazawa T."/>
            <person name="Kawai Y."/>
            <person name="Kawashima T."/>
            <person name="Kennedy M."/>
            <person name="Kinose K."/>
            <person name="Kinoshita T."/>
            <person name="Kohara Y."/>
            <person name="Koide E."/>
            <person name="Komatsu K."/>
            <person name="Kopischke S."/>
            <person name="Kubo M."/>
            <person name="Kyozuka J."/>
            <person name="Lagercrantz U."/>
            <person name="Lin S.S."/>
            <person name="Lindquist E."/>
            <person name="Lipzen A.M."/>
            <person name="Lu C.W."/>
            <person name="De Luna E."/>
            <person name="Martienssen R.A."/>
            <person name="Minamino N."/>
            <person name="Mizutani M."/>
            <person name="Mizutani M."/>
            <person name="Mochizuki N."/>
            <person name="Monte I."/>
            <person name="Mosher R."/>
            <person name="Nagasaki H."/>
            <person name="Nakagami H."/>
            <person name="Naramoto S."/>
            <person name="Nishitani K."/>
            <person name="Ohtani M."/>
            <person name="Okamoto T."/>
            <person name="Okumura M."/>
            <person name="Phillips J."/>
            <person name="Pollak B."/>
            <person name="Reinders A."/>
            <person name="Rovekamp M."/>
            <person name="Sano R."/>
            <person name="Sawa S."/>
            <person name="Schmid M.W."/>
            <person name="Shirakawa M."/>
            <person name="Solano R."/>
            <person name="Spunde A."/>
            <person name="Suetsugu N."/>
            <person name="Sugano S."/>
            <person name="Sugiyama A."/>
            <person name="Sun R."/>
            <person name="Suzuki Y."/>
            <person name="Takenaka M."/>
            <person name="Takezawa D."/>
            <person name="Tomogane H."/>
            <person name="Tsuzuki M."/>
            <person name="Ueda T."/>
            <person name="Umeda M."/>
            <person name="Ward J.M."/>
            <person name="Watanabe Y."/>
            <person name="Yazaki K."/>
            <person name="Yokoyama R."/>
            <person name="Yoshitake Y."/>
            <person name="Yotsui I."/>
            <person name="Zachgo S."/>
            <person name="Schmutz J."/>
        </authorList>
    </citation>
    <scope>NUCLEOTIDE SEQUENCE [LARGE SCALE GENOMIC DNA]</scope>
    <source>
        <strain evidence="3">Tak-1</strain>
    </source>
</reference>
<evidence type="ECO:0000256" key="1">
    <source>
        <dbReference type="SAM" id="Phobius"/>
    </source>
</evidence>
<organism evidence="2 3">
    <name type="scientific">Marchantia polymorpha</name>
    <name type="common">Common liverwort</name>
    <name type="synonym">Marchantia aquatica</name>
    <dbReference type="NCBI Taxonomy" id="3197"/>
    <lineage>
        <taxon>Eukaryota</taxon>
        <taxon>Viridiplantae</taxon>
        <taxon>Streptophyta</taxon>
        <taxon>Embryophyta</taxon>
        <taxon>Marchantiophyta</taxon>
        <taxon>Marchantiopsida</taxon>
        <taxon>Marchantiidae</taxon>
        <taxon>Marchantiales</taxon>
        <taxon>Marchantiaceae</taxon>
        <taxon>Marchantia</taxon>
    </lineage>
</organism>
<proteinExistence type="predicted"/>
<protein>
    <submittedName>
        <fullName evidence="2">Uncharacterized protein</fullName>
    </submittedName>
</protein>
<dbReference type="Proteomes" id="UP000244005">
    <property type="component" value="Unassembled WGS sequence"/>
</dbReference>
<dbReference type="EMBL" id="KZ772718">
    <property type="protein sequence ID" value="PTQ39191.1"/>
    <property type="molecule type" value="Genomic_DNA"/>
</dbReference>
<keyword evidence="1" id="KW-1133">Transmembrane helix</keyword>
<sequence length="74" mass="8634">WKGADYTHFLQYICLPFLVLLMIALALELWASTTALFVNSVPSPLQRARYGFFFFFSRFNRIFRLPTAILLLAD</sequence>
<gene>
    <name evidence="2" type="ORF">MARPO_0046s0015</name>
</gene>
<feature type="non-terminal residue" evidence="2">
    <location>
        <position position="1"/>
    </location>
</feature>
<feature type="transmembrane region" description="Helical" evidence="1">
    <location>
        <begin position="12"/>
        <end position="31"/>
    </location>
</feature>
<accession>A0A2R6WZB1</accession>
<name>A0A2R6WZB1_MARPO</name>